<keyword evidence="1" id="KW-0663">Pyridoxal phosphate</keyword>
<comment type="caution">
    <text evidence="3">The sequence shown here is derived from an EMBL/GenBank/DDBJ whole genome shotgun (WGS) entry which is preliminary data.</text>
</comment>
<evidence type="ECO:0000256" key="1">
    <source>
        <dbReference type="ARBA" id="ARBA00022898"/>
    </source>
</evidence>
<dbReference type="Proteomes" id="UP001595975">
    <property type="component" value="Unassembled WGS sequence"/>
</dbReference>
<name>A0ABW0X2E8_9ACTN</name>
<dbReference type="GO" id="GO:0008483">
    <property type="term" value="F:transaminase activity"/>
    <property type="evidence" value="ECO:0007669"/>
    <property type="project" value="UniProtKB-KW"/>
</dbReference>
<dbReference type="InterPro" id="IPR015421">
    <property type="entry name" value="PyrdxlP-dep_Trfase_major"/>
</dbReference>
<evidence type="ECO:0000313" key="4">
    <source>
        <dbReference type="Proteomes" id="UP001595975"/>
    </source>
</evidence>
<keyword evidence="3" id="KW-0032">Aminotransferase</keyword>
<evidence type="ECO:0000313" key="3">
    <source>
        <dbReference type="EMBL" id="MFC5662740.1"/>
    </source>
</evidence>
<reference evidence="4" key="1">
    <citation type="journal article" date="2019" name="Int. J. Syst. Evol. Microbiol.">
        <title>The Global Catalogue of Microorganisms (GCM) 10K type strain sequencing project: providing services to taxonomists for standard genome sequencing and annotation.</title>
        <authorList>
            <consortium name="The Broad Institute Genomics Platform"/>
            <consortium name="The Broad Institute Genome Sequencing Center for Infectious Disease"/>
            <person name="Wu L."/>
            <person name="Ma J."/>
        </authorList>
    </citation>
    <scope>NUCLEOTIDE SEQUENCE [LARGE SCALE GENOMIC DNA]</scope>
    <source>
        <strain evidence="4">CGMCC 4.1437</strain>
    </source>
</reference>
<accession>A0ABW0X2E8</accession>
<sequence length="389" mass="41546">MTDRPWTVLPPEPLAGTEGLFSLDPAVVHLNHGSFGAVPVPVQQLQRRLYEEQEADPDGFFADLPGRVAAARARLATALGTEPELLALVPNVTDAIAVALANVPLAAGDHVLVTDHGYGTVNEAVRRRAEEVGAELRTVRLPLDLPDGDAVREAVLAEVTDRTVLAVLDGITSSTARRIATPELLRALRAGGVTTVVDAAHEPGMLAGPVPVEADFWFGNLHKWAFAPRATGVLVVRPEWVGKIRPLLLSWEDHQGYPASVEWRGTLDYTPWLAAPAGLDVLDGLGPGLVREHNERLAAYGAALVAERTGLAALPTSAGLSMRVLRLPPAVAETQPQAQELMAAMWRRHAVRTVARPWPGGGVLRVCAQLYNRAPEYGVLADGLAELLG</sequence>
<dbReference type="Gene3D" id="3.40.640.10">
    <property type="entry name" value="Type I PLP-dependent aspartate aminotransferase-like (Major domain)"/>
    <property type="match status" value="1"/>
</dbReference>
<protein>
    <submittedName>
        <fullName evidence="3">Aminotransferase class V-fold PLP-dependent enzyme</fullName>
    </submittedName>
</protein>
<gene>
    <name evidence="3" type="ORF">ACFP3U_07045</name>
</gene>
<dbReference type="RefSeq" id="WP_380224369.1">
    <property type="nucleotide sequence ID" value="NZ_JBHSOF010000006.1"/>
</dbReference>
<dbReference type="PANTHER" id="PTHR43092">
    <property type="entry name" value="L-CYSTEINE DESULFHYDRASE"/>
    <property type="match status" value="1"/>
</dbReference>
<proteinExistence type="predicted"/>
<dbReference type="Gene3D" id="3.90.1150.10">
    <property type="entry name" value="Aspartate Aminotransferase, domain 1"/>
    <property type="match status" value="1"/>
</dbReference>
<evidence type="ECO:0000259" key="2">
    <source>
        <dbReference type="Pfam" id="PF00266"/>
    </source>
</evidence>
<dbReference type="Pfam" id="PF00266">
    <property type="entry name" value="Aminotran_5"/>
    <property type="match status" value="1"/>
</dbReference>
<dbReference type="InterPro" id="IPR015422">
    <property type="entry name" value="PyrdxlP-dep_Trfase_small"/>
</dbReference>
<keyword evidence="3" id="KW-0808">Transferase</keyword>
<feature type="domain" description="Aminotransferase class V" evidence="2">
    <location>
        <begin position="68"/>
        <end position="311"/>
    </location>
</feature>
<keyword evidence="4" id="KW-1185">Reference proteome</keyword>
<dbReference type="InterPro" id="IPR015424">
    <property type="entry name" value="PyrdxlP-dep_Trfase"/>
</dbReference>
<dbReference type="PANTHER" id="PTHR43092:SF2">
    <property type="entry name" value="HERCYNYLCYSTEINE SULFOXIDE LYASE"/>
    <property type="match status" value="1"/>
</dbReference>
<organism evidence="3 4">
    <name type="scientific">Kitasatospora misakiensis</name>
    <dbReference type="NCBI Taxonomy" id="67330"/>
    <lineage>
        <taxon>Bacteria</taxon>
        <taxon>Bacillati</taxon>
        <taxon>Actinomycetota</taxon>
        <taxon>Actinomycetes</taxon>
        <taxon>Kitasatosporales</taxon>
        <taxon>Streptomycetaceae</taxon>
        <taxon>Kitasatospora</taxon>
    </lineage>
</organism>
<dbReference type="SUPFAM" id="SSF53383">
    <property type="entry name" value="PLP-dependent transferases"/>
    <property type="match status" value="1"/>
</dbReference>
<dbReference type="InterPro" id="IPR000192">
    <property type="entry name" value="Aminotrans_V_dom"/>
</dbReference>
<dbReference type="EMBL" id="JBHSOF010000006">
    <property type="protein sequence ID" value="MFC5662740.1"/>
    <property type="molecule type" value="Genomic_DNA"/>
</dbReference>